<dbReference type="PANTHER" id="PTHR33623">
    <property type="entry name" value="OS04G0572500 PROTEIN"/>
    <property type="match status" value="1"/>
</dbReference>
<feature type="region of interest" description="Disordered" evidence="1">
    <location>
        <begin position="271"/>
        <end position="293"/>
    </location>
</feature>
<feature type="compositionally biased region" description="Low complexity" evidence="1">
    <location>
        <begin position="186"/>
        <end position="198"/>
    </location>
</feature>
<reference evidence="3" key="1">
    <citation type="submission" date="2024-03" db="EMBL/GenBank/DDBJ databases">
        <title>WGS assembly of Saponaria officinalis var. Norfolk2.</title>
        <authorList>
            <person name="Jenkins J."/>
            <person name="Shu S."/>
            <person name="Grimwood J."/>
            <person name="Barry K."/>
            <person name="Goodstein D."/>
            <person name="Schmutz J."/>
            <person name="Leebens-Mack J."/>
            <person name="Osbourn A."/>
        </authorList>
    </citation>
    <scope>NUCLEOTIDE SEQUENCE [LARGE SCALE GENOMIC DNA]</scope>
    <source>
        <strain evidence="3">JIC</strain>
    </source>
</reference>
<accession>A0AAW1KWU7</accession>
<evidence type="ECO:0000256" key="1">
    <source>
        <dbReference type="SAM" id="MobiDB-lite"/>
    </source>
</evidence>
<proteinExistence type="predicted"/>
<dbReference type="EMBL" id="JBDFQZ010000005">
    <property type="protein sequence ID" value="KAK9723839.1"/>
    <property type="molecule type" value="Genomic_DNA"/>
</dbReference>
<dbReference type="InterPro" id="IPR025486">
    <property type="entry name" value="DUF4378"/>
</dbReference>
<dbReference type="PANTHER" id="PTHR33623:SF5">
    <property type="entry name" value="HISTONE-LYSINE N-METHYLTRANSFERASE SETD1B-LIKE PROTEIN"/>
    <property type="match status" value="1"/>
</dbReference>
<gene>
    <name evidence="3" type="ORF">RND81_05G029000</name>
</gene>
<dbReference type="Proteomes" id="UP001443914">
    <property type="component" value="Unassembled WGS sequence"/>
</dbReference>
<sequence length="484" mass="55562">MAQKHLKELLEEDQEPFYLKDYIENKKCIILKKQAPKTQQIQVKKPKPMSKNTSFFPKNACFSSMQYSPDLRKSPLFDFNNSPVSKKSPNRVLLHVPAKTASLLLEAALKIQQKSKPKTHSKQSGFGLFGSMLKRLTLRNRPQKLKNNEILENENKVLVGGEVISESVLSVSSVSCSSSCYNGRSSSLDLESSISGRSFDNHDDDDHDNDDDDDEFEFSNVLRDNNINNNDDGVYGALCLSPFHFAHNNSSSPHFFENNQNYEQDSSVKCQLEEDDEEDKEQNSPVSVFDPPFEDDYDINEEDGSYDEQCSYAFVQRSKQQLLHKLHRFEKLAKLDPIELEKRMLEDKENVDEEQQTTEIHEYDYESFTFANQEPSHDLLKDIVATSGFQDINKPGIKRLISDLILEEVQNVENDELLITSLCNRLEQWKDVECNTIDMMVETDLRREIGDWKAHQSQISETATDIEVAIFAVLVKELVIDIAY</sequence>
<dbReference type="AlphaFoldDB" id="A0AAW1KWU7"/>
<protein>
    <recommendedName>
        <fullName evidence="2">DUF4378 domain-containing protein</fullName>
    </recommendedName>
</protein>
<evidence type="ECO:0000313" key="4">
    <source>
        <dbReference type="Proteomes" id="UP001443914"/>
    </source>
</evidence>
<organism evidence="3 4">
    <name type="scientific">Saponaria officinalis</name>
    <name type="common">Common soapwort</name>
    <name type="synonym">Lychnis saponaria</name>
    <dbReference type="NCBI Taxonomy" id="3572"/>
    <lineage>
        <taxon>Eukaryota</taxon>
        <taxon>Viridiplantae</taxon>
        <taxon>Streptophyta</taxon>
        <taxon>Embryophyta</taxon>
        <taxon>Tracheophyta</taxon>
        <taxon>Spermatophyta</taxon>
        <taxon>Magnoliopsida</taxon>
        <taxon>eudicotyledons</taxon>
        <taxon>Gunneridae</taxon>
        <taxon>Pentapetalae</taxon>
        <taxon>Caryophyllales</taxon>
        <taxon>Caryophyllaceae</taxon>
        <taxon>Caryophylleae</taxon>
        <taxon>Saponaria</taxon>
    </lineage>
</organism>
<feature type="region of interest" description="Disordered" evidence="1">
    <location>
        <begin position="186"/>
        <end position="216"/>
    </location>
</feature>
<dbReference type="Pfam" id="PF14309">
    <property type="entry name" value="DUF4378"/>
    <property type="match status" value="1"/>
</dbReference>
<name>A0AAW1KWU7_SAPOF</name>
<evidence type="ECO:0000259" key="2">
    <source>
        <dbReference type="Pfam" id="PF14309"/>
    </source>
</evidence>
<evidence type="ECO:0000313" key="3">
    <source>
        <dbReference type="EMBL" id="KAK9723839.1"/>
    </source>
</evidence>
<comment type="caution">
    <text evidence="3">The sequence shown here is derived from an EMBL/GenBank/DDBJ whole genome shotgun (WGS) entry which is preliminary data.</text>
</comment>
<keyword evidence="4" id="KW-1185">Reference proteome</keyword>
<feature type="compositionally biased region" description="Acidic residues" evidence="1">
    <location>
        <begin position="202"/>
        <end position="216"/>
    </location>
</feature>
<feature type="domain" description="DUF4378" evidence="2">
    <location>
        <begin position="414"/>
        <end position="477"/>
    </location>
</feature>